<dbReference type="EMBL" id="JRES01000150">
    <property type="protein sequence ID" value="KNC33785.1"/>
    <property type="molecule type" value="Genomic_DNA"/>
</dbReference>
<protein>
    <submittedName>
        <fullName evidence="1">Uncharacterized protein</fullName>
    </submittedName>
</protein>
<accession>A0A0L0CN88</accession>
<evidence type="ECO:0000313" key="2">
    <source>
        <dbReference type="Proteomes" id="UP000037069"/>
    </source>
</evidence>
<feature type="non-terminal residue" evidence="1">
    <location>
        <position position="176"/>
    </location>
</feature>
<gene>
    <name evidence="1" type="ORF">FF38_03820</name>
</gene>
<sequence>MKMDSKYFTKYSDSYLLPFVDLEKSQHSAQLYPACPNSAWLHPLWRILNCISIYYIKAIDFIKEAIQQSLKMFDSGTLKAAYDIVKYIGSDLLHPYNWQTPDEYIGLLAFIFCFLSVYVEGGEMDADIDKAMRFIYWRRKSYYLENQFSKLKVEYEKQTKKSCPYTMENGKVVPGD</sequence>
<keyword evidence="2" id="KW-1185">Reference proteome</keyword>
<dbReference type="Proteomes" id="UP000037069">
    <property type="component" value="Unassembled WGS sequence"/>
</dbReference>
<reference evidence="1 2" key="1">
    <citation type="journal article" date="2015" name="Nat. Commun.">
        <title>Lucilia cuprina genome unlocks parasitic fly biology to underpin future interventions.</title>
        <authorList>
            <person name="Anstead C.A."/>
            <person name="Korhonen P.K."/>
            <person name="Young N.D."/>
            <person name="Hall R.S."/>
            <person name="Jex A.R."/>
            <person name="Murali S.C."/>
            <person name="Hughes D.S."/>
            <person name="Lee S.F."/>
            <person name="Perry T."/>
            <person name="Stroehlein A.J."/>
            <person name="Ansell B.R."/>
            <person name="Breugelmans B."/>
            <person name="Hofmann A."/>
            <person name="Qu J."/>
            <person name="Dugan S."/>
            <person name="Lee S.L."/>
            <person name="Chao H."/>
            <person name="Dinh H."/>
            <person name="Han Y."/>
            <person name="Doddapaneni H.V."/>
            <person name="Worley K.C."/>
            <person name="Muzny D.M."/>
            <person name="Ioannidis P."/>
            <person name="Waterhouse R.M."/>
            <person name="Zdobnov E.M."/>
            <person name="James P.J."/>
            <person name="Bagnall N.H."/>
            <person name="Kotze A.C."/>
            <person name="Gibbs R.A."/>
            <person name="Richards S."/>
            <person name="Batterham P."/>
            <person name="Gasser R.B."/>
        </authorList>
    </citation>
    <scope>NUCLEOTIDE SEQUENCE [LARGE SCALE GENOMIC DNA]</scope>
    <source>
        <strain evidence="1 2">LS</strain>
        <tissue evidence="1">Full body</tissue>
    </source>
</reference>
<organism evidence="1 2">
    <name type="scientific">Lucilia cuprina</name>
    <name type="common">Green bottle fly</name>
    <name type="synonym">Australian sheep blowfly</name>
    <dbReference type="NCBI Taxonomy" id="7375"/>
    <lineage>
        <taxon>Eukaryota</taxon>
        <taxon>Metazoa</taxon>
        <taxon>Ecdysozoa</taxon>
        <taxon>Arthropoda</taxon>
        <taxon>Hexapoda</taxon>
        <taxon>Insecta</taxon>
        <taxon>Pterygota</taxon>
        <taxon>Neoptera</taxon>
        <taxon>Endopterygota</taxon>
        <taxon>Diptera</taxon>
        <taxon>Brachycera</taxon>
        <taxon>Muscomorpha</taxon>
        <taxon>Oestroidea</taxon>
        <taxon>Calliphoridae</taxon>
        <taxon>Luciliinae</taxon>
        <taxon>Lucilia</taxon>
    </lineage>
</organism>
<evidence type="ECO:0000313" key="1">
    <source>
        <dbReference type="EMBL" id="KNC33785.1"/>
    </source>
</evidence>
<proteinExistence type="predicted"/>
<dbReference type="AlphaFoldDB" id="A0A0L0CN88"/>
<comment type="caution">
    <text evidence="1">The sequence shown here is derived from an EMBL/GenBank/DDBJ whole genome shotgun (WGS) entry which is preliminary data.</text>
</comment>
<name>A0A0L0CN88_LUCCU</name>